<organism evidence="22 23">
    <name type="scientific">Vibrio neptunius</name>
    <dbReference type="NCBI Taxonomy" id="170651"/>
    <lineage>
        <taxon>Bacteria</taxon>
        <taxon>Pseudomonadati</taxon>
        <taxon>Pseudomonadota</taxon>
        <taxon>Gammaproteobacteria</taxon>
        <taxon>Vibrionales</taxon>
        <taxon>Vibrionaceae</taxon>
        <taxon>Vibrio</taxon>
    </lineage>
</organism>
<dbReference type="Gene3D" id="3.30.450.220">
    <property type="entry name" value="LuxQ periplasmic domain, N-terminal subdomain"/>
    <property type="match status" value="1"/>
</dbReference>
<feature type="transmembrane region" description="Helical" evidence="19">
    <location>
        <begin position="281"/>
        <end position="302"/>
    </location>
</feature>
<feature type="modified residue" description="4-aspartylphosphate" evidence="18">
    <location>
        <position position="782"/>
    </location>
</feature>
<evidence type="ECO:0000256" key="9">
    <source>
        <dbReference type="ARBA" id="ARBA00022692"/>
    </source>
</evidence>
<dbReference type="InterPro" id="IPR035965">
    <property type="entry name" value="PAS-like_dom_sf"/>
</dbReference>
<keyword evidence="8" id="KW-0808">Transferase</keyword>
<dbReference type="SUPFAM" id="SSF52172">
    <property type="entry name" value="CheY-like"/>
    <property type="match status" value="1"/>
</dbReference>
<evidence type="ECO:0000259" key="21">
    <source>
        <dbReference type="PROSITE" id="PS50110"/>
    </source>
</evidence>
<dbReference type="SMART" id="SM00387">
    <property type="entry name" value="HATPase_c"/>
    <property type="match status" value="1"/>
</dbReference>
<evidence type="ECO:0000256" key="13">
    <source>
        <dbReference type="ARBA" id="ARBA00022840"/>
    </source>
</evidence>
<evidence type="ECO:0000256" key="1">
    <source>
        <dbReference type="ARBA" id="ARBA00000085"/>
    </source>
</evidence>
<dbReference type="PROSITE" id="PS50110">
    <property type="entry name" value="RESPONSE_REGULATORY"/>
    <property type="match status" value="1"/>
</dbReference>
<keyword evidence="6" id="KW-0997">Cell inner membrane</keyword>
<dbReference type="InterPro" id="IPR053413">
    <property type="entry name" value="AI-2_sensor_kinase/phosphatase"/>
</dbReference>
<dbReference type="InterPro" id="IPR029151">
    <property type="entry name" value="Sensor-like_sf"/>
</dbReference>
<evidence type="ECO:0000256" key="11">
    <source>
        <dbReference type="ARBA" id="ARBA00022777"/>
    </source>
</evidence>
<keyword evidence="10" id="KW-0547">Nucleotide-binding</keyword>
<dbReference type="SUPFAM" id="SSF103190">
    <property type="entry name" value="Sensory domain-like"/>
    <property type="match status" value="1"/>
</dbReference>
<keyword evidence="11" id="KW-0418">Kinase</keyword>
<dbReference type="Proteomes" id="UP000779070">
    <property type="component" value="Unassembled WGS sequence"/>
</dbReference>
<gene>
    <name evidence="22" type="ORF">JYA62_04590</name>
</gene>
<evidence type="ECO:0000256" key="5">
    <source>
        <dbReference type="ARBA" id="ARBA00022475"/>
    </source>
</evidence>
<dbReference type="InterPro" id="IPR001789">
    <property type="entry name" value="Sig_transdc_resp-reg_receiver"/>
</dbReference>
<dbReference type="InterPro" id="IPR043056">
    <property type="entry name" value="LuxQ-periplasm_N"/>
</dbReference>
<dbReference type="Gene3D" id="3.40.50.2300">
    <property type="match status" value="1"/>
</dbReference>
<evidence type="ECO:0000256" key="12">
    <source>
        <dbReference type="ARBA" id="ARBA00022801"/>
    </source>
</evidence>
<dbReference type="SUPFAM" id="SSF55874">
    <property type="entry name" value="ATPase domain of HSP90 chaperone/DNA topoisomerase II/histidine kinase"/>
    <property type="match status" value="1"/>
</dbReference>
<evidence type="ECO:0000256" key="4">
    <source>
        <dbReference type="ARBA" id="ARBA00019468"/>
    </source>
</evidence>
<dbReference type="Gene3D" id="2.20.20.100">
    <property type="entry name" value="LuxQ periplasmic domain, C-terminal subdomain"/>
    <property type="match status" value="1"/>
</dbReference>
<dbReference type="InterPro" id="IPR015387">
    <property type="entry name" value="LuxQ-periplasm_dom"/>
</dbReference>
<evidence type="ECO:0000256" key="19">
    <source>
        <dbReference type="SAM" id="Phobius"/>
    </source>
</evidence>
<dbReference type="Pfam" id="PF09308">
    <property type="entry name" value="LuxQ-periplasm"/>
    <property type="match status" value="1"/>
</dbReference>
<dbReference type="Gene3D" id="1.10.287.130">
    <property type="match status" value="1"/>
</dbReference>
<keyword evidence="16" id="KW-0902">Two-component regulatory system</keyword>
<evidence type="ECO:0000256" key="14">
    <source>
        <dbReference type="ARBA" id="ARBA00022912"/>
    </source>
</evidence>
<evidence type="ECO:0000256" key="2">
    <source>
        <dbReference type="ARBA" id="ARBA00004429"/>
    </source>
</evidence>
<dbReference type="SMART" id="SM00448">
    <property type="entry name" value="REC"/>
    <property type="match status" value="1"/>
</dbReference>
<dbReference type="EMBL" id="JAFHLB010000004">
    <property type="protein sequence ID" value="MBN3576945.1"/>
    <property type="molecule type" value="Genomic_DNA"/>
</dbReference>
<name>A0ABS2ZYV1_9VIBR</name>
<reference evidence="22 23" key="1">
    <citation type="submission" date="2021-02" db="EMBL/GenBank/DDBJ databases">
        <title>Draft Genome Sequences of 5 Vibrio neptunius Strains Isolated From of Bivalve Hatcheries.</title>
        <authorList>
            <person name="Galvis F."/>
            <person name="Barja J.L."/>
            <person name="Lemos M.L."/>
            <person name="Balado M."/>
        </authorList>
    </citation>
    <scope>NUCLEOTIDE SEQUENCE [LARGE SCALE GENOMIC DNA]</scope>
    <source>
        <strain evidence="22 23">PP-145.98</strain>
    </source>
</reference>
<evidence type="ECO:0000256" key="6">
    <source>
        <dbReference type="ARBA" id="ARBA00022519"/>
    </source>
</evidence>
<keyword evidence="17 19" id="KW-0472">Membrane</keyword>
<dbReference type="Pfam" id="PF00072">
    <property type="entry name" value="Response_reg"/>
    <property type="match status" value="1"/>
</dbReference>
<dbReference type="RefSeq" id="WP_206369095.1">
    <property type="nucleotide sequence ID" value="NZ_CAWPTM010000178.1"/>
</dbReference>
<evidence type="ECO:0000256" key="15">
    <source>
        <dbReference type="ARBA" id="ARBA00022989"/>
    </source>
</evidence>
<dbReference type="PRINTS" id="PR00344">
    <property type="entry name" value="BCTRLSENSOR"/>
</dbReference>
<dbReference type="SMART" id="SM00388">
    <property type="entry name" value="HisKA"/>
    <property type="match status" value="1"/>
</dbReference>
<feature type="transmembrane region" description="Helical" evidence="19">
    <location>
        <begin position="12"/>
        <end position="34"/>
    </location>
</feature>
<keyword evidence="14" id="KW-0904">Protein phosphatase</keyword>
<dbReference type="InterPro" id="IPR003661">
    <property type="entry name" value="HisK_dim/P_dom"/>
</dbReference>
<dbReference type="CDD" id="cd17546">
    <property type="entry name" value="REC_hyHK_CKI1_RcsC-like"/>
    <property type="match status" value="1"/>
</dbReference>
<evidence type="ECO:0000313" key="23">
    <source>
        <dbReference type="Proteomes" id="UP000779070"/>
    </source>
</evidence>
<dbReference type="InterPro" id="IPR003594">
    <property type="entry name" value="HATPase_dom"/>
</dbReference>
<dbReference type="PANTHER" id="PTHR43047:SF64">
    <property type="entry name" value="HISTIDINE KINASE CONTAINING CHEY-HOMOLOGOUS RECEIVER DOMAIN AND PAS DOMAIN-RELATED"/>
    <property type="match status" value="1"/>
</dbReference>
<dbReference type="SUPFAM" id="SSF55785">
    <property type="entry name" value="PYP-like sensor domain (PAS domain)"/>
    <property type="match status" value="1"/>
</dbReference>
<evidence type="ECO:0000313" key="22">
    <source>
        <dbReference type="EMBL" id="MBN3576945.1"/>
    </source>
</evidence>
<sequence length="858" mass="96440">MALLSQRGSKSRLATLLTRSIFLTIGVLSLVMVFQNYQVNRQVVSQEVARSKLQTQSLVQQIFNFRLKALEIQQDSYSRNESLVDAFVRSNVTGLDRFFNGIDQAKPELAPDFRFITSEKEMVWDDSNYQFYGISPEQLSHLSNEMTTGGSWHLSQTPSLLGTRYLMIRRVPIINMISGEVLGYLHIGVVLNNNFALINALLKGGNADQVLMSVGSEVIASSTKDKDFRHIDFLEQSASDLTAGQYMVSKTDLTISNVVTFLSVYTIQDNKPIVTLVHSHYMWVALAGLLLIVIAIYSRVWLGKRVSKELFKLMSYTENTVEAKDTYTYTFPGSSIEEFDQIGHSFERSFHRLSEQEKQFADLFNFSLSPITLWNVDGKLLRINPSAERSFRRDTGSEQDDYHLLVEKLGPHIRMCAKGATLTGINIAIRDKTYRWNLSPIFIDKGIGNIMAQGQDVTSFVEAEIQSQTARKEAEESARVRADFLAKMSHELRTPLNGILGVSQLLKGKLSNTEDIEHLDVLCNSGEHLLAVLNDILDFSKIEQGKFHIQSADFRLIELISAVKKIYTPLCDEKGIGFEVDTNVSNATFAHSDQVRLNQILFNLVSNAIKFTHEGHVTVSLYCNEDDHNPRLNISVSDTGIGIERERISHIFEPFVQAETNTTREYGGSGLGLAIVHSLVEMLNGHINIESSIGQGTKFSLVVPIELTESVEQIEANTLLADPETLFDRTLKVLLVEDNHTNAFIAKAFCEKYGMEVIWVQDGHNAINHLKKSENIDLILMDNQLPNLGGIETTKIIREDLQLDIPIFACTADGMQDTKRAFLSVGADYVIVKPIKELALNQAFIHFKDEFLTKLEEC</sequence>
<dbReference type="Gene3D" id="3.30.565.10">
    <property type="entry name" value="Histidine kinase-like ATPase, C-terminal domain"/>
    <property type="match status" value="1"/>
</dbReference>
<evidence type="ECO:0000256" key="18">
    <source>
        <dbReference type="PROSITE-ProRule" id="PRU00169"/>
    </source>
</evidence>
<dbReference type="CDD" id="cd00082">
    <property type="entry name" value="HisKA"/>
    <property type="match status" value="1"/>
</dbReference>
<dbReference type="InterPro" id="IPR011006">
    <property type="entry name" value="CheY-like_superfamily"/>
</dbReference>
<evidence type="ECO:0000256" key="17">
    <source>
        <dbReference type="ARBA" id="ARBA00023136"/>
    </source>
</evidence>
<keyword evidence="5" id="KW-1003">Cell membrane</keyword>
<evidence type="ECO:0000256" key="8">
    <source>
        <dbReference type="ARBA" id="ARBA00022679"/>
    </source>
</evidence>
<evidence type="ECO:0000256" key="16">
    <source>
        <dbReference type="ARBA" id="ARBA00023012"/>
    </source>
</evidence>
<proteinExistence type="predicted"/>
<comment type="catalytic activity">
    <reaction evidence="1">
        <text>ATP + protein L-histidine = ADP + protein N-phospho-L-histidine.</text>
        <dbReference type="EC" id="2.7.13.3"/>
    </reaction>
</comment>
<evidence type="ECO:0000259" key="20">
    <source>
        <dbReference type="PROSITE" id="PS50109"/>
    </source>
</evidence>
<dbReference type="CDD" id="cd16922">
    <property type="entry name" value="HATPase_EvgS-ArcB-TorS-like"/>
    <property type="match status" value="1"/>
</dbReference>
<keyword evidence="23" id="KW-1185">Reference proteome</keyword>
<dbReference type="PANTHER" id="PTHR43047">
    <property type="entry name" value="TWO-COMPONENT HISTIDINE PROTEIN KINASE"/>
    <property type="match status" value="1"/>
</dbReference>
<dbReference type="InterPro" id="IPR036097">
    <property type="entry name" value="HisK_dim/P_sf"/>
</dbReference>
<keyword evidence="15 19" id="KW-1133">Transmembrane helix</keyword>
<dbReference type="PROSITE" id="PS50109">
    <property type="entry name" value="HIS_KIN"/>
    <property type="match status" value="1"/>
</dbReference>
<evidence type="ECO:0000256" key="10">
    <source>
        <dbReference type="ARBA" id="ARBA00022741"/>
    </source>
</evidence>
<comment type="subcellular location">
    <subcellularLocation>
        <location evidence="2">Cell inner membrane</location>
        <topology evidence="2">Multi-pass membrane protein</topology>
    </subcellularLocation>
</comment>
<accession>A0ABS2ZYV1</accession>
<evidence type="ECO:0000256" key="3">
    <source>
        <dbReference type="ARBA" id="ARBA00012438"/>
    </source>
</evidence>
<dbReference type="NCBIfam" id="NF041947">
    <property type="entry name" value="LuxQ_Vibrio"/>
    <property type="match status" value="1"/>
</dbReference>
<feature type="domain" description="Histidine kinase" evidence="20">
    <location>
        <begin position="487"/>
        <end position="707"/>
    </location>
</feature>
<dbReference type="InterPro" id="IPR036890">
    <property type="entry name" value="HATPase_C_sf"/>
</dbReference>
<protein>
    <recommendedName>
        <fullName evidence="4">Autoinducer 2 sensor kinase/phosphatase LuxQ</fullName>
        <ecNumber evidence="3">2.7.13.3</ecNumber>
    </recommendedName>
</protein>
<dbReference type="Gene3D" id="3.30.450.20">
    <property type="entry name" value="PAS domain"/>
    <property type="match status" value="1"/>
</dbReference>
<feature type="domain" description="Response regulatory" evidence="21">
    <location>
        <begin position="732"/>
        <end position="848"/>
    </location>
</feature>
<dbReference type="InterPro" id="IPR005467">
    <property type="entry name" value="His_kinase_dom"/>
</dbReference>
<keyword evidence="9 19" id="KW-0812">Transmembrane</keyword>
<dbReference type="InterPro" id="IPR004358">
    <property type="entry name" value="Sig_transdc_His_kin-like_C"/>
</dbReference>
<comment type="caution">
    <text evidence="22">The sequence shown here is derived from an EMBL/GenBank/DDBJ whole genome shotgun (WGS) entry which is preliminary data.</text>
</comment>
<dbReference type="Pfam" id="PF02518">
    <property type="entry name" value="HATPase_c"/>
    <property type="match status" value="1"/>
</dbReference>
<keyword evidence="7 18" id="KW-0597">Phosphoprotein</keyword>
<evidence type="ECO:0000256" key="7">
    <source>
        <dbReference type="ARBA" id="ARBA00022553"/>
    </source>
</evidence>
<dbReference type="Pfam" id="PF00512">
    <property type="entry name" value="HisKA"/>
    <property type="match status" value="1"/>
</dbReference>
<dbReference type="SUPFAM" id="SSF47384">
    <property type="entry name" value="Homodimeric domain of signal transducing histidine kinase"/>
    <property type="match status" value="1"/>
</dbReference>
<dbReference type="EC" id="2.7.13.3" evidence="3"/>
<keyword evidence="13" id="KW-0067">ATP-binding</keyword>
<keyword evidence="12" id="KW-0378">Hydrolase</keyword>